<keyword evidence="2" id="KW-1185">Reference proteome</keyword>
<reference evidence="3" key="1">
    <citation type="submission" date="2025-08" db="UniProtKB">
        <authorList>
            <consortium name="RefSeq"/>
        </authorList>
    </citation>
    <scope>IDENTIFICATION</scope>
    <source>
        <tissue evidence="3">Silk gland</tissue>
    </source>
</reference>
<keyword evidence="1" id="KW-0732">Signal</keyword>
<sequence length="111" mass="10893">MVAKQFFIFAAVVVVANAGIHSVAPAAYVAPGVASAAYVAPAVAPAAYVASPVASYASAAYVAPVAASAAYVAPYASSYSAHTVNHAVAAPLLAPAQVFAGKYVSAPVLLK</sequence>
<evidence type="ECO:0000313" key="3">
    <source>
        <dbReference type="RefSeq" id="XP_028038701.1"/>
    </source>
</evidence>
<accession>A0A6J2K8U5</accession>
<name>A0A6J2K8U5_BOMMA</name>
<dbReference type="Proteomes" id="UP000504629">
    <property type="component" value="Unplaced"/>
</dbReference>
<gene>
    <name evidence="3" type="primary">LOC114249366</name>
</gene>
<feature type="chain" id="PRO_5026826439" evidence="1">
    <location>
        <begin position="19"/>
        <end position="111"/>
    </location>
</feature>
<organism evidence="2 3">
    <name type="scientific">Bombyx mandarina</name>
    <name type="common">Wild silk moth</name>
    <name type="synonym">Wild silkworm</name>
    <dbReference type="NCBI Taxonomy" id="7092"/>
    <lineage>
        <taxon>Eukaryota</taxon>
        <taxon>Metazoa</taxon>
        <taxon>Ecdysozoa</taxon>
        <taxon>Arthropoda</taxon>
        <taxon>Hexapoda</taxon>
        <taxon>Insecta</taxon>
        <taxon>Pterygota</taxon>
        <taxon>Neoptera</taxon>
        <taxon>Endopterygota</taxon>
        <taxon>Lepidoptera</taxon>
        <taxon>Glossata</taxon>
        <taxon>Ditrysia</taxon>
        <taxon>Bombycoidea</taxon>
        <taxon>Bombycidae</taxon>
        <taxon>Bombycinae</taxon>
        <taxon>Bombyx</taxon>
    </lineage>
</organism>
<feature type="signal peptide" evidence="1">
    <location>
        <begin position="1"/>
        <end position="18"/>
    </location>
</feature>
<protein>
    <submittedName>
        <fullName evidence="3">Cuticle protein 38-like</fullName>
    </submittedName>
</protein>
<dbReference type="KEGG" id="bman:114249366"/>
<proteinExistence type="predicted"/>
<evidence type="ECO:0000256" key="1">
    <source>
        <dbReference type="SAM" id="SignalP"/>
    </source>
</evidence>
<dbReference type="GeneID" id="114249366"/>
<dbReference type="AlphaFoldDB" id="A0A6J2K8U5"/>
<dbReference type="RefSeq" id="XP_028038701.1">
    <property type="nucleotide sequence ID" value="XM_028182900.1"/>
</dbReference>
<evidence type="ECO:0000313" key="2">
    <source>
        <dbReference type="Proteomes" id="UP000504629"/>
    </source>
</evidence>